<keyword evidence="4" id="KW-1185">Reference proteome</keyword>
<evidence type="ECO:0000313" key="4">
    <source>
        <dbReference type="Proteomes" id="UP001630127"/>
    </source>
</evidence>
<keyword evidence="1" id="KW-0175">Coiled coil</keyword>
<proteinExistence type="predicted"/>
<dbReference type="AlphaFoldDB" id="A0ABD3AR25"/>
<gene>
    <name evidence="3" type="ORF">ACH5RR_007059</name>
</gene>
<name>A0ABD3AR25_9GENT</name>
<protein>
    <submittedName>
        <fullName evidence="3">Uncharacterized protein</fullName>
    </submittedName>
</protein>
<sequence>MCVASKHDQENLQEIAKLKKENQELQASHKIEVNELQASHKSEVKKLCVLHQEELKSMEKKSRDSTVLEFLDSQDYKDRMEKHFIDYRASPEFEDLVEDRSLGYFDEGYDRALSYVKKKYPSLNIEDLLQGRVPSTPLHSSSSGVSPENEAA</sequence>
<organism evidence="3 4">
    <name type="scientific">Cinchona calisaya</name>
    <dbReference type="NCBI Taxonomy" id="153742"/>
    <lineage>
        <taxon>Eukaryota</taxon>
        <taxon>Viridiplantae</taxon>
        <taxon>Streptophyta</taxon>
        <taxon>Embryophyta</taxon>
        <taxon>Tracheophyta</taxon>
        <taxon>Spermatophyta</taxon>
        <taxon>Magnoliopsida</taxon>
        <taxon>eudicotyledons</taxon>
        <taxon>Gunneridae</taxon>
        <taxon>Pentapetalae</taxon>
        <taxon>asterids</taxon>
        <taxon>lamiids</taxon>
        <taxon>Gentianales</taxon>
        <taxon>Rubiaceae</taxon>
        <taxon>Cinchonoideae</taxon>
        <taxon>Cinchoneae</taxon>
        <taxon>Cinchona</taxon>
    </lineage>
</organism>
<accession>A0ABD3AR25</accession>
<evidence type="ECO:0000313" key="3">
    <source>
        <dbReference type="EMBL" id="KAL3533538.1"/>
    </source>
</evidence>
<evidence type="ECO:0000256" key="1">
    <source>
        <dbReference type="SAM" id="Coils"/>
    </source>
</evidence>
<feature type="coiled-coil region" evidence="1">
    <location>
        <begin position="8"/>
        <end position="35"/>
    </location>
</feature>
<dbReference type="Proteomes" id="UP001630127">
    <property type="component" value="Unassembled WGS sequence"/>
</dbReference>
<comment type="caution">
    <text evidence="3">The sequence shown here is derived from an EMBL/GenBank/DDBJ whole genome shotgun (WGS) entry which is preliminary data.</text>
</comment>
<feature type="compositionally biased region" description="Polar residues" evidence="2">
    <location>
        <begin position="137"/>
        <end position="146"/>
    </location>
</feature>
<reference evidence="3 4" key="1">
    <citation type="submission" date="2024-11" db="EMBL/GenBank/DDBJ databases">
        <title>A near-complete genome assembly of Cinchona calisaya.</title>
        <authorList>
            <person name="Lian D.C."/>
            <person name="Zhao X.W."/>
            <person name="Wei L."/>
        </authorList>
    </citation>
    <scope>NUCLEOTIDE SEQUENCE [LARGE SCALE GENOMIC DNA]</scope>
    <source>
        <tissue evidence="3">Nenye</tissue>
    </source>
</reference>
<feature type="region of interest" description="Disordered" evidence="2">
    <location>
        <begin position="132"/>
        <end position="152"/>
    </location>
</feature>
<evidence type="ECO:0000256" key="2">
    <source>
        <dbReference type="SAM" id="MobiDB-lite"/>
    </source>
</evidence>
<dbReference type="EMBL" id="JBJUIK010000003">
    <property type="protein sequence ID" value="KAL3533538.1"/>
    <property type="molecule type" value="Genomic_DNA"/>
</dbReference>